<reference evidence="2 3" key="2">
    <citation type="submission" date="2024-07" db="EMBL/GenBank/DDBJ databases">
        <authorList>
            <person name="Akdeniz Z."/>
        </authorList>
    </citation>
    <scope>NUCLEOTIDE SEQUENCE [LARGE SCALE GENOMIC DNA]</scope>
</reference>
<accession>A0AA86T9C3</accession>
<sequence length="212" mass="24088">MIFYISNSGLLLGRASLAGNTWQSSTCLFVPCYKEPYLIQRSVQLVSSKAAQFQQSNIMISIQSSDIFSYVGMIGSAATVCVYTNIQNVKSSVSVNENAEIMYLLYGYTPHQCTIQNSTVQNSYLVQTQFYWRFHRMCQSLVVFGFSSAQQSSVMGRNYSAVQIRMCILISNFQYNGTKHLWAATRKPARSSERYRQVLSWPYLTTKLLTSQ</sequence>
<comment type="caution">
    <text evidence="1">The sequence shown here is derived from an EMBL/GenBank/DDBJ whole genome shotgun (WGS) entry which is preliminary data.</text>
</comment>
<dbReference type="EMBL" id="CATOUU010000008">
    <property type="protein sequence ID" value="CAI9912909.1"/>
    <property type="molecule type" value="Genomic_DNA"/>
</dbReference>
<reference evidence="1" key="1">
    <citation type="submission" date="2023-06" db="EMBL/GenBank/DDBJ databases">
        <authorList>
            <person name="Kurt Z."/>
        </authorList>
    </citation>
    <scope>NUCLEOTIDE SEQUENCE</scope>
</reference>
<organism evidence="1">
    <name type="scientific">Hexamita inflata</name>
    <dbReference type="NCBI Taxonomy" id="28002"/>
    <lineage>
        <taxon>Eukaryota</taxon>
        <taxon>Metamonada</taxon>
        <taxon>Diplomonadida</taxon>
        <taxon>Hexamitidae</taxon>
        <taxon>Hexamitinae</taxon>
        <taxon>Hexamita</taxon>
    </lineage>
</organism>
<name>A0AA86T9C3_9EUKA</name>
<dbReference type="AlphaFoldDB" id="A0AA86T9C3"/>
<dbReference type="EMBL" id="CAXDID020000393">
    <property type="protein sequence ID" value="CAL6086522.1"/>
    <property type="molecule type" value="Genomic_DNA"/>
</dbReference>
<evidence type="ECO:0000313" key="1">
    <source>
        <dbReference type="EMBL" id="CAI9912909.1"/>
    </source>
</evidence>
<protein>
    <submittedName>
        <fullName evidence="2">Hypothetical_protein</fullName>
    </submittedName>
</protein>
<evidence type="ECO:0000313" key="3">
    <source>
        <dbReference type="Proteomes" id="UP001642409"/>
    </source>
</evidence>
<dbReference type="Proteomes" id="UP001642409">
    <property type="component" value="Unassembled WGS sequence"/>
</dbReference>
<gene>
    <name evidence="1" type="ORF">HINF_LOCUS554</name>
    <name evidence="2" type="ORF">HINF_LOCUS63206</name>
</gene>
<keyword evidence="3" id="KW-1185">Reference proteome</keyword>
<proteinExistence type="predicted"/>
<evidence type="ECO:0000313" key="2">
    <source>
        <dbReference type="EMBL" id="CAL6086522.1"/>
    </source>
</evidence>